<dbReference type="Proteomes" id="UP000799754">
    <property type="component" value="Unassembled WGS sequence"/>
</dbReference>
<evidence type="ECO:0000313" key="2">
    <source>
        <dbReference type="Proteomes" id="UP000799754"/>
    </source>
</evidence>
<protein>
    <submittedName>
        <fullName evidence="1">Uncharacterized protein</fullName>
    </submittedName>
</protein>
<name>A0ACB6RIC8_9PLEO</name>
<feature type="non-terminal residue" evidence="1">
    <location>
        <position position="1"/>
    </location>
</feature>
<feature type="non-terminal residue" evidence="1">
    <location>
        <position position="82"/>
    </location>
</feature>
<keyword evidence="2" id="KW-1185">Reference proteome</keyword>
<gene>
    <name evidence="1" type="ORF">BU25DRAFT_304341</name>
</gene>
<reference evidence="1" key="1">
    <citation type="journal article" date="2020" name="Stud. Mycol.">
        <title>101 Dothideomycetes genomes: a test case for predicting lifestyles and emergence of pathogens.</title>
        <authorList>
            <person name="Haridas S."/>
            <person name="Albert R."/>
            <person name="Binder M."/>
            <person name="Bloem J."/>
            <person name="Labutti K."/>
            <person name="Salamov A."/>
            <person name="Andreopoulos B."/>
            <person name="Baker S."/>
            <person name="Barry K."/>
            <person name="Bills G."/>
            <person name="Bluhm B."/>
            <person name="Cannon C."/>
            <person name="Castanera R."/>
            <person name="Culley D."/>
            <person name="Daum C."/>
            <person name="Ezra D."/>
            <person name="Gonzalez J."/>
            <person name="Henrissat B."/>
            <person name="Kuo A."/>
            <person name="Liang C."/>
            <person name="Lipzen A."/>
            <person name="Lutzoni F."/>
            <person name="Magnuson J."/>
            <person name="Mondo S."/>
            <person name="Nolan M."/>
            <person name="Ohm R."/>
            <person name="Pangilinan J."/>
            <person name="Park H.-J."/>
            <person name="Ramirez L."/>
            <person name="Alfaro M."/>
            <person name="Sun H."/>
            <person name="Tritt A."/>
            <person name="Yoshinaga Y."/>
            <person name="Zwiers L.-H."/>
            <person name="Turgeon B."/>
            <person name="Goodwin S."/>
            <person name="Spatafora J."/>
            <person name="Crous P."/>
            <person name="Grigoriev I."/>
        </authorList>
    </citation>
    <scope>NUCLEOTIDE SEQUENCE</scope>
    <source>
        <strain evidence="1">CBS 525.71</strain>
    </source>
</reference>
<organism evidence="1 2">
    <name type="scientific">Macroventuria anomochaeta</name>
    <dbReference type="NCBI Taxonomy" id="301207"/>
    <lineage>
        <taxon>Eukaryota</taxon>
        <taxon>Fungi</taxon>
        <taxon>Dikarya</taxon>
        <taxon>Ascomycota</taxon>
        <taxon>Pezizomycotina</taxon>
        <taxon>Dothideomycetes</taxon>
        <taxon>Pleosporomycetidae</taxon>
        <taxon>Pleosporales</taxon>
        <taxon>Pleosporineae</taxon>
        <taxon>Didymellaceae</taxon>
        <taxon>Macroventuria</taxon>
    </lineage>
</organism>
<evidence type="ECO:0000313" key="1">
    <source>
        <dbReference type="EMBL" id="KAF2621514.1"/>
    </source>
</evidence>
<dbReference type="EMBL" id="MU006754">
    <property type="protein sequence ID" value="KAF2621514.1"/>
    <property type="molecule type" value="Genomic_DNA"/>
</dbReference>
<sequence length="82" mass="9894">AVRLYEALHSLQVQNELLHHQNNAMKEALSIKQKHAKENHLLPLVQRQEYDSGAVWWLPRSLRKARVWDEVFQREKEQEKLR</sequence>
<accession>A0ACB6RIC8</accession>
<proteinExistence type="predicted"/>
<comment type="caution">
    <text evidence="1">The sequence shown here is derived from an EMBL/GenBank/DDBJ whole genome shotgun (WGS) entry which is preliminary data.</text>
</comment>